<sequence>MGITYTPQAEDTSIEADKLVFRLLRQKSNADRLAMSAALSRGARELSLKGLTKTFAVLDPGEFFKKVVFVWLGHQWPEGFSPKGDPMTWIQDSVALAKQLHPIFDRVHIHYYITGGVASSLYGDPRTTRDLDIVLNIQSSKISPLVEALTQEGFYVPGVEDTISGRMQTLQIIHTESILQADLVISGNDPWDLLKFERRQLNDGLYFASPEDVILNKLRWRQRSQSEKQWRDVLGVLKVQGQGLDFEYMKEWAERLGLTEDLDRATESAGLSNTKS</sequence>
<reference evidence="1" key="2">
    <citation type="journal article" date="2021" name="Mar. Drugs">
        <title>Genome Reduction and Secondary Metabolism of the Marine Sponge-Associated Cyanobacterium Leptothoe.</title>
        <authorList>
            <person name="Konstantinou D."/>
            <person name="Popin R.V."/>
            <person name="Fewer D.P."/>
            <person name="Sivonen K."/>
            <person name="Gkelis S."/>
        </authorList>
    </citation>
    <scope>NUCLEOTIDE SEQUENCE</scope>
    <source>
        <strain evidence="1">TAU-MAC 1115</strain>
    </source>
</reference>
<accession>A0A947DIX3</accession>
<evidence type="ECO:0000313" key="1">
    <source>
        <dbReference type="EMBL" id="MBT9316836.1"/>
    </source>
</evidence>
<dbReference type="Proteomes" id="UP000717364">
    <property type="component" value="Unassembled WGS sequence"/>
</dbReference>
<dbReference type="Gene3D" id="3.30.460.40">
    <property type="match status" value="1"/>
</dbReference>
<evidence type="ECO:0000313" key="2">
    <source>
        <dbReference type="Proteomes" id="UP000717364"/>
    </source>
</evidence>
<dbReference type="RefSeq" id="WP_215609901.1">
    <property type="nucleotide sequence ID" value="NZ_JADOES010000033.1"/>
</dbReference>
<organism evidence="1 2">
    <name type="scientific">Leptothoe spongobia TAU-MAC 1115</name>
    <dbReference type="NCBI Taxonomy" id="1967444"/>
    <lineage>
        <taxon>Bacteria</taxon>
        <taxon>Bacillati</taxon>
        <taxon>Cyanobacteriota</taxon>
        <taxon>Cyanophyceae</taxon>
        <taxon>Nodosilineales</taxon>
        <taxon>Cymatolegaceae</taxon>
        <taxon>Leptothoe</taxon>
        <taxon>Leptothoe spongobia</taxon>
    </lineage>
</organism>
<name>A0A947DIX3_9CYAN</name>
<proteinExistence type="predicted"/>
<comment type="caution">
    <text evidence="1">The sequence shown here is derived from an EMBL/GenBank/DDBJ whole genome shotgun (WGS) entry which is preliminary data.</text>
</comment>
<dbReference type="EMBL" id="JADOES010000033">
    <property type="protein sequence ID" value="MBT9316836.1"/>
    <property type="molecule type" value="Genomic_DNA"/>
</dbReference>
<protein>
    <recommendedName>
        <fullName evidence="3">Nucleotidyltransferase family protein</fullName>
    </recommendedName>
</protein>
<gene>
    <name evidence="1" type="ORF">IXB50_15515</name>
</gene>
<dbReference type="AlphaFoldDB" id="A0A947DIX3"/>
<dbReference type="SUPFAM" id="SSF81301">
    <property type="entry name" value="Nucleotidyltransferase"/>
    <property type="match status" value="1"/>
</dbReference>
<reference evidence="1" key="1">
    <citation type="submission" date="2020-11" db="EMBL/GenBank/DDBJ databases">
        <authorList>
            <person name="Konstantinou D."/>
            <person name="Gkelis S."/>
            <person name="Popin R."/>
            <person name="Fewer D."/>
            <person name="Sivonen K."/>
        </authorList>
    </citation>
    <scope>NUCLEOTIDE SEQUENCE</scope>
    <source>
        <strain evidence="1">TAU-MAC 1115</strain>
    </source>
</reference>
<dbReference type="InterPro" id="IPR043519">
    <property type="entry name" value="NT_sf"/>
</dbReference>
<keyword evidence="2" id="KW-1185">Reference proteome</keyword>
<evidence type="ECO:0008006" key="3">
    <source>
        <dbReference type="Google" id="ProtNLM"/>
    </source>
</evidence>